<comment type="caution">
    <text evidence="2">The sequence shown here is derived from an EMBL/GenBank/DDBJ whole genome shotgun (WGS) entry which is preliminary data.</text>
</comment>
<accession>A0A5C4RAK5</accession>
<dbReference type="EMBL" id="VDDC01000005">
    <property type="protein sequence ID" value="TNH40949.1"/>
    <property type="molecule type" value="Genomic_DNA"/>
</dbReference>
<evidence type="ECO:0000256" key="1">
    <source>
        <dbReference type="SAM" id="Coils"/>
    </source>
</evidence>
<evidence type="ECO:0000313" key="3">
    <source>
        <dbReference type="Proteomes" id="UP000304880"/>
    </source>
</evidence>
<sequence>MVKILLRLLGGQWDVATLDAPVGLQAVDIAIDQTEAEVEKAMSNRADIGETKKLRLDQSRREKEVYRSNLAQLEKACWVTGVTNLQHLRASHIKPWAASTD</sequence>
<dbReference type="RefSeq" id="WP_139597737.1">
    <property type="nucleotide sequence ID" value="NZ_VDDC01000005.1"/>
</dbReference>
<proteinExistence type="predicted"/>
<dbReference type="AlphaFoldDB" id="A0A5C4RAK5"/>
<protein>
    <recommendedName>
        <fullName evidence="4">HNH endonuclease</fullName>
    </recommendedName>
</protein>
<name>A0A5C4RAK5_9RHOB</name>
<gene>
    <name evidence="2" type="ORF">FHD67_02700</name>
</gene>
<evidence type="ECO:0008006" key="4">
    <source>
        <dbReference type="Google" id="ProtNLM"/>
    </source>
</evidence>
<organism evidence="2 3">
    <name type="scientific">Paracoccus haeundaensis</name>
    <dbReference type="NCBI Taxonomy" id="225362"/>
    <lineage>
        <taxon>Bacteria</taxon>
        <taxon>Pseudomonadati</taxon>
        <taxon>Pseudomonadota</taxon>
        <taxon>Alphaproteobacteria</taxon>
        <taxon>Rhodobacterales</taxon>
        <taxon>Paracoccaceae</taxon>
        <taxon>Paracoccus</taxon>
    </lineage>
</organism>
<reference evidence="2 3" key="1">
    <citation type="submission" date="2019-06" db="EMBL/GenBank/DDBJ databases">
        <authorList>
            <person name="Li J."/>
        </authorList>
    </citation>
    <scope>NUCLEOTIDE SEQUENCE [LARGE SCALE GENOMIC DNA]</scope>
    <source>
        <strain evidence="2 3">CGMCC 1.8012</strain>
    </source>
</reference>
<evidence type="ECO:0000313" key="2">
    <source>
        <dbReference type="EMBL" id="TNH40949.1"/>
    </source>
</evidence>
<dbReference type="Proteomes" id="UP000304880">
    <property type="component" value="Unassembled WGS sequence"/>
</dbReference>
<keyword evidence="1" id="KW-0175">Coiled coil</keyword>
<keyword evidence="3" id="KW-1185">Reference proteome</keyword>
<feature type="coiled-coil region" evidence="1">
    <location>
        <begin position="24"/>
        <end position="76"/>
    </location>
</feature>